<dbReference type="KEGG" id="hmi:soil367_00470"/>
<evidence type="ECO:0000259" key="1">
    <source>
        <dbReference type="Pfam" id="PF00857"/>
    </source>
</evidence>
<evidence type="ECO:0000313" key="3">
    <source>
        <dbReference type="Proteomes" id="UP000298049"/>
    </source>
</evidence>
<dbReference type="InterPro" id="IPR036380">
    <property type="entry name" value="Isochorismatase-like_sf"/>
</dbReference>
<dbReference type="EMBL" id="CP031093">
    <property type="protein sequence ID" value="QCF24550.1"/>
    <property type="molecule type" value="Genomic_DNA"/>
</dbReference>
<dbReference type="Gene3D" id="3.40.50.850">
    <property type="entry name" value="Isochorismatase-like"/>
    <property type="match status" value="1"/>
</dbReference>
<accession>A0A4V1D8A9</accession>
<dbReference type="Pfam" id="PF00857">
    <property type="entry name" value="Isochorismatase"/>
    <property type="match status" value="1"/>
</dbReference>
<dbReference type="InterPro" id="IPR000868">
    <property type="entry name" value="Isochorismatase-like_dom"/>
</dbReference>
<organism evidence="2 3">
    <name type="scientific">Hydrocarboniclastica marina</name>
    <dbReference type="NCBI Taxonomy" id="2259620"/>
    <lineage>
        <taxon>Bacteria</taxon>
        <taxon>Pseudomonadati</taxon>
        <taxon>Pseudomonadota</taxon>
        <taxon>Gammaproteobacteria</taxon>
        <taxon>Alteromonadales</taxon>
        <taxon>Alteromonadaceae</taxon>
        <taxon>Hydrocarboniclastica</taxon>
    </lineage>
</organism>
<dbReference type="RefSeq" id="WP_136545867.1">
    <property type="nucleotide sequence ID" value="NZ_CP031093.1"/>
</dbReference>
<dbReference type="PANTHER" id="PTHR14119">
    <property type="entry name" value="HYDROLASE"/>
    <property type="match status" value="1"/>
</dbReference>
<gene>
    <name evidence="2" type="ORF">soil367_00470</name>
</gene>
<protein>
    <submittedName>
        <fullName evidence="2">Isochorismatase family protein</fullName>
    </submittedName>
</protein>
<dbReference type="PANTHER" id="PTHR14119:SF3">
    <property type="entry name" value="ISOCHORISMATASE DOMAIN-CONTAINING PROTEIN 2"/>
    <property type="match status" value="1"/>
</dbReference>
<dbReference type="SUPFAM" id="SSF52499">
    <property type="entry name" value="Isochorismatase-like hydrolases"/>
    <property type="match status" value="1"/>
</dbReference>
<reference evidence="2 3" key="1">
    <citation type="submission" date="2018-07" db="EMBL/GenBank/DDBJ databases">
        <title>Marsedoiliclastica nanhaica gen. nov. sp. nov., a novel marine hydrocarbonoclastic bacterium isolated from an in-situ enriched hydrocarbon-degrading consortium in deep-sea sediment.</title>
        <authorList>
            <person name="Dong C."/>
            <person name="Ma T."/>
            <person name="Liu R."/>
            <person name="Shao Z."/>
        </authorList>
    </citation>
    <scope>NUCLEOTIDE SEQUENCE [LARGE SCALE GENOMIC DNA]</scope>
    <source>
        <strain evidence="3">soil36-7</strain>
    </source>
</reference>
<keyword evidence="3" id="KW-1185">Reference proteome</keyword>
<name>A0A4V1D8A9_9ALTE</name>
<dbReference type="InterPro" id="IPR050993">
    <property type="entry name" value="Isochorismatase_domain"/>
</dbReference>
<feature type="domain" description="Isochorismatase-like" evidence="1">
    <location>
        <begin position="13"/>
        <end position="160"/>
    </location>
</feature>
<dbReference type="Proteomes" id="UP000298049">
    <property type="component" value="Chromosome"/>
</dbReference>
<evidence type="ECO:0000313" key="2">
    <source>
        <dbReference type="EMBL" id="QCF24550.1"/>
    </source>
</evidence>
<dbReference type="OrthoDB" id="9796958at2"/>
<dbReference type="AlphaFoldDB" id="A0A4V1D8A9"/>
<sequence>MALPDRLEPARAVLVIVDMQGRLAELMIEADSVKRETVRMIGGAALFGLPVLCVEQLPEKLGPTTASVAEALGSIERIPKQTFSAWREPVFNERLTATGRDQVLLAGMESHVCVYQTGMDLLASGYQLFPLTDCISSRHPGNRQLGVTRLQQAGAALNSVEMALFELQAEASGDRFRAMIDLIR</sequence>
<proteinExistence type="predicted"/>